<dbReference type="Pfam" id="PF19673">
    <property type="entry name" value="DUF6176"/>
    <property type="match status" value="1"/>
</dbReference>
<dbReference type="Proteomes" id="UP000721415">
    <property type="component" value="Unassembled WGS sequence"/>
</dbReference>
<comment type="caution">
    <text evidence="1">The sequence shown here is derived from an EMBL/GenBank/DDBJ whole genome shotgun (WGS) entry which is preliminary data.</text>
</comment>
<name>A0ABS0LRB4_9LACT</name>
<accession>A0ABS0LRB4</accession>
<protein>
    <submittedName>
        <fullName evidence="1">Uncharacterized protein</fullName>
    </submittedName>
</protein>
<sequence length="126" mass="15027">MKDYKVELNRFRVKKGKSAKVDEWLKFLNENMQDTLLTLENEKMYVETIFREILNGEEYLYWYSVQGVGGIEVTDSTSYIDIKHLEYWEECIDESYGMADLKPQVVMIAPKITETIEYLDKEFENK</sequence>
<evidence type="ECO:0000313" key="1">
    <source>
        <dbReference type="EMBL" id="MBG9986705.1"/>
    </source>
</evidence>
<evidence type="ECO:0000313" key="2">
    <source>
        <dbReference type="Proteomes" id="UP000721415"/>
    </source>
</evidence>
<dbReference type="EMBL" id="JACBXQ010000004">
    <property type="protein sequence ID" value="MBG9986705.1"/>
    <property type="molecule type" value="Genomic_DNA"/>
</dbReference>
<organism evidence="1 2">
    <name type="scientific">Facklamia lactis</name>
    <dbReference type="NCBI Taxonomy" id="2749967"/>
    <lineage>
        <taxon>Bacteria</taxon>
        <taxon>Bacillati</taxon>
        <taxon>Bacillota</taxon>
        <taxon>Bacilli</taxon>
        <taxon>Lactobacillales</taxon>
        <taxon>Aerococcaceae</taxon>
        <taxon>Facklamia</taxon>
    </lineage>
</organism>
<proteinExistence type="predicted"/>
<reference evidence="1 2" key="1">
    <citation type="submission" date="2020-07" db="EMBL/GenBank/DDBJ databases">
        <title>Facklamia lactis sp. nov., isolated from raw milk.</title>
        <authorList>
            <person name="Doll E.V."/>
            <person name="Huptas C."/>
            <person name="Staib L."/>
            <person name="Wenning M."/>
            <person name="Scherer S."/>
        </authorList>
    </citation>
    <scope>NUCLEOTIDE SEQUENCE [LARGE SCALE GENOMIC DNA]</scope>
    <source>
        <strain evidence="1 2">DSM 111018</strain>
    </source>
</reference>
<dbReference type="InterPro" id="IPR046174">
    <property type="entry name" value="DUF6176"/>
</dbReference>
<gene>
    <name evidence="1" type="ORF">HZY91_07325</name>
</gene>
<keyword evidence="2" id="KW-1185">Reference proteome</keyword>
<dbReference type="RefSeq" id="WP_197115625.1">
    <property type="nucleotide sequence ID" value="NZ_JACBXQ010000004.1"/>
</dbReference>